<sequence length="241" mass="28409">MKKPLNTVFLTYASDILANSEYGLTGTELGKFFSAKSIDHNVEIPFHKPPFIGVPNKRSAFFENLIKFNDEQRFEIITELLDHERLAQEINVKELKNKLYTNYPENIPEKKNILKSDLIVETQHWLSKYEKAFNLYNSSLEKLNSKKYQRNLIDDMRLSLEVLLKEILQNNASLENQLGNVGNYQETKGLSKESTNMFRTLLDYYTKYQNRYIKHDDNVNEKEIEFIIDLTSTFMKFIIKE</sequence>
<dbReference type="AlphaFoldDB" id="A0A7W7IXI1"/>
<dbReference type="RefSeq" id="WP_184162263.1">
    <property type="nucleotide sequence ID" value="NZ_JACHLD010000003.1"/>
</dbReference>
<feature type="coiled-coil region" evidence="1">
    <location>
        <begin position="126"/>
        <end position="177"/>
    </location>
</feature>
<accession>A0A7W7IXI1</accession>
<dbReference type="EMBL" id="JACHLD010000003">
    <property type="protein sequence ID" value="MBB4802436.1"/>
    <property type="molecule type" value="Genomic_DNA"/>
</dbReference>
<organism evidence="2 3">
    <name type="scientific">Flavobacterium nitrogenifigens</name>
    <dbReference type="NCBI Taxonomy" id="1617283"/>
    <lineage>
        <taxon>Bacteria</taxon>
        <taxon>Pseudomonadati</taxon>
        <taxon>Bacteroidota</taxon>
        <taxon>Flavobacteriia</taxon>
        <taxon>Flavobacteriales</taxon>
        <taxon>Flavobacteriaceae</taxon>
        <taxon>Flavobacterium</taxon>
    </lineage>
</organism>
<dbReference type="Proteomes" id="UP000561681">
    <property type="component" value="Unassembled WGS sequence"/>
</dbReference>
<evidence type="ECO:0000313" key="2">
    <source>
        <dbReference type="EMBL" id="MBB4802436.1"/>
    </source>
</evidence>
<keyword evidence="3" id="KW-1185">Reference proteome</keyword>
<keyword evidence="1" id="KW-0175">Coiled coil</keyword>
<evidence type="ECO:0000313" key="3">
    <source>
        <dbReference type="Proteomes" id="UP000561681"/>
    </source>
</evidence>
<evidence type="ECO:0000256" key="1">
    <source>
        <dbReference type="SAM" id="Coils"/>
    </source>
</evidence>
<proteinExistence type="predicted"/>
<name>A0A7W7IXI1_9FLAO</name>
<comment type="caution">
    <text evidence="2">The sequence shown here is derived from an EMBL/GenBank/DDBJ whole genome shotgun (WGS) entry which is preliminary data.</text>
</comment>
<protein>
    <submittedName>
        <fullName evidence="2">Uncharacterized protein</fullName>
    </submittedName>
</protein>
<gene>
    <name evidence="2" type="ORF">HNP37_002509</name>
</gene>
<reference evidence="2 3" key="1">
    <citation type="submission" date="2020-08" db="EMBL/GenBank/DDBJ databases">
        <title>Functional genomics of gut bacteria from endangered species of beetles.</title>
        <authorList>
            <person name="Carlos-Shanley C."/>
        </authorList>
    </citation>
    <scope>NUCLEOTIDE SEQUENCE [LARGE SCALE GENOMIC DNA]</scope>
    <source>
        <strain evidence="2 3">S00142</strain>
    </source>
</reference>